<dbReference type="InterPro" id="IPR025312">
    <property type="entry name" value="DUF4216"/>
</dbReference>
<dbReference type="EMBL" id="JAJJMA010074585">
    <property type="protein sequence ID" value="MCL7028001.1"/>
    <property type="molecule type" value="Genomic_DNA"/>
</dbReference>
<reference evidence="2" key="1">
    <citation type="submission" date="2022-03" db="EMBL/GenBank/DDBJ databases">
        <title>A functionally conserved STORR gene fusion in Papaver species that diverged 16.8 million years ago.</title>
        <authorList>
            <person name="Catania T."/>
        </authorList>
    </citation>
    <scope>NUCLEOTIDE SEQUENCE</scope>
    <source>
        <strain evidence="2">S-191538</strain>
    </source>
</reference>
<feature type="domain" description="DUF4216" evidence="1">
    <location>
        <begin position="32"/>
        <end position="107"/>
    </location>
</feature>
<dbReference type="Proteomes" id="UP001177140">
    <property type="component" value="Unassembled WGS sequence"/>
</dbReference>
<sequence length="161" mass="18411">MEACTSFRASSRDTNLVDDDTTHYGIVQQILELDYGDFTEVLFNCNWVRVEDKVNGFNVDKETKLRFVNFERFGRSSREVDEPFIHASQAKQVFYCSDVTRKHWNLVLESPVRSHHNLNAFEDPFVFSATASEAPPISETIGDEEYWDGDAQETCVAGDAQ</sequence>
<keyword evidence="3" id="KW-1185">Reference proteome</keyword>
<accession>A0AA41S3J2</accession>
<proteinExistence type="predicted"/>
<evidence type="ECO:0000313" key="2">
    <source>
        <dbReference type="EMBL" id="MCL7028001.1"/>
    </source>
</evidence>
<evidence type="ECO:0000313" key="3">
    <source>
        <dbReference type="Proteomes" id="UP001177140"/>
    </source>
</evidence>
<dbReference type="AlphaFoldDB" id="A0AA41S3J2"/>
<dbReference type="PANTHER" id="PTHR48258">
    <property type="entry name" value="DUF4218 DOMAIN-CONTAINING PROTEIN-RELATED"/>
    <property type="match status" value="1"/>
</dbReference>
<dbReference type="Pfam" id="PF13952">
    <property type="entry name" value="DUF4216"/>
    <property type="match status" value="1"/>
</dbReference>
<organism evidence="2 3">
    <name type="scientific">Papaver nudicaule</name>
    <name type="common">Iceland poppy</name>
    <dbReference type="NCBI Taxonomy" id="74823"/>
    <lineage>
        <taxon>Eukaryota</taxon>
        <taxon>Viridiplantae</taxon>
        <taxon>Streptophyta</taxon>
        <taxon>Embryophyta</taxon>
        <taxon>Tracheophyta</taxon>
        <taxon>Spermatophyta</taxon>
        <taxon>Magnoliopsida</taxon>
        <taxon>Ranunculales</taxon>
        <taxon>Papaveraceae</taxon>
        <taxon>Papaveroideae</taxon>
        <taxon>Papaver</taxon>
    </lineage>
</organism>
<name>A0AA41S3J2_PAPNU</name>
<gene>
    <name evidence="2" type="ORF">MKW94_006427</name>
</gene>
<evidence type="ECO:0000259" key="1">
    <source>
        <dbReference type="Pfam" id="PF13952"/>
    </source>
</evidence>
<protein>
    <recommendedName>
        <fullName evidence="1">DUF4216 domain-containing protein</fullName>
    </recommendedName>
</protein>
<comment type="caution">
    <text evidence="2">The sequence shown here is derived from an EMBL/GenBank/DDBJ whole genome shotgun (WGS) entry which is preliminary data.</text>
</comment>